<evidence type="ECO:0000313" key="2">
    <source>
        <dbReference type="EMBL" id="PVE11212.1"/>
    </source>
</evidence>
<organism evidence="2 3">
    <name type="scientific">Streptomyces scopuliridis RB72</name>
    <dbReference type="NCBI Taxonomy" id="1440053"/>
    <lineage>
        <taxon>Bacteria</taxon>
        <taxon>Bacillati</taxon>
        <taxon>Actinomycetota</taxon>
        <taxon>Actinomycetes</taxon>
        <taxon>Kitasatosporales</taxon>
        <taxon>Streptomycetaceae</taxon>
        <taxon>Streptomyces</taxon>
    </lineage>
</organism>
<dbReference type="Proteomes" id="UP000245992">
    <property type="component" value="Unassembled WGS sequence"/>
</dbReference>
<keyword evidence="3" id="KW-1185">Reference proteome</keyword>
<evidence type="ECO:0000313" key="3">
    <source>
        <dbReference type="Proteomes" id="UP000245992"/>
    </source>
</evidence>
<accession>A0A2T7T7W3</accession>
<name>A0A2T7T7W3_9ACTN</name>
<feature type="region of interest" description="Disordered" evidence="1">
    <location>
        <begin position="124"/>
        <end position="144"/>
    </location>
</feature>
<dbReference type="AlphaFoldDB" id="A0A2T7T7W3"/>
<gene>
    <name evidence="2" type="ORF">Y717_16395</name>
</gene>
<reference evidence="2 3" key="1">
    <citation type="submission" date="2013-12" db="EMBL/GenBank/DDBJ databases">
        <title>Annotated genome of Streptomyces scopuliridis.</title>
        <authorList>
            <person name="Olson J.B."/>
        </authorList>
    </citation>
    <scope>NUCLEOTIDE SEQUENCE [LARGE SCALE GENOMIC DNA]</scope>
    <source>
        <strain evidence="2 3">RB72</strain>
    </source>
</reference>
<sequence>MVSMTLTERFVTLSAALTGFDAAELTATGMTGIYREFVVRQVEPPLYARLVDALADAAADPRAVADKDEELGELARAVCHLWYVGTWPGLRGDDGRTVPFPLPARAYARGLVWSSFGGQAPGAGRPGYGTWAERPAGAAEGGQR</sequence>
<proteinExistence type="predicted"/>
<dbReference type="STRING" id="1440053.GCA_000718095_00228"/>
<comment type="caution">
    <text evidence="2">The sequence shown here is derived from an EMBL/GenBank/DDBJ whole genome shotgun (WGS) entry which is preliminary data.</text>
</comment>
<dbReference type="EMBL" id="AZSP01000148">
    <property type="protein sequence ID" value="PVE11212.1"/>
    <property type="molecule type" value="Genomic_DNA"/>
</dbReference>
<evidence type="ECO:0000256" key="1">
    <source>
        <dbReference type="SAM" id="MobiDB-lite"/>
    </source>
</evidence>
<protein>
    <submittedName>
        <fullName evidence="2">Uncharacterized protein</fullName>
    </submittedName>
</protein>